<keyword evidence="6" id="KW-0812">Transmembrane</keyword>
<feature type="domain" description="Alcohol dehydrogenase-like N-terminal" evidence="8">
    <location>
        <begin position="30"/>
        <end position="135"/>
    </location>
</feature>
<dbReference type="PANTHER" id="PTHR43350">
    <property type="entry name" value="NAD-DEPENDENT ALCOHOL DEHYDROGENASE"/>
    <property type="match status" value="1"/>
</dbReference>
<feature type="domain" description="Alcohol dehydrogenase-like C-terminal" evidence="7">
    <location>
        <begin position="176"/>
        <end position="303"/>
    </location>
</feature>
<dbReference type="InterPro" id="IPR013149">
    <property type="entry name" value="ADH-like_C"/>
</dbReference>
<evidence type="ECO:0000259" key="7">
    <source>
        <dbReference type="Pfam" id="PF00107"/>
    </source>
</evidence>
<gene>
    <name evidence="9" type="ORF">IPL58_02110</name>
</gene>
<dbReference type="InterPro" id="IPR036291">
    <property type="entry name" value="NAD(P)-bd_dom_sf"/>
</dbReference>
<organism evidence="9 10">
    <name type="scientific">Candidatus Proximibacter danicus</name>
    <dbReference type="NCBI Taxonomy" id="2954365"/>
    <lineage>
        <taxon>Bacteria</taxon>
        <taxon>Pseudomonadati</taxon>
        <taxon>Pseudomonadota</taxon>
        <taxon>Betaproteobacteria</taxon>
        <taxon>Candidatus Proximibacter</taxon>
    </lineage>
</organism>
<comment type="cofactor">
    <cofactor evidence="1">
        <name>Zn(2+)</name>
        <dbReference type="ChEBI" id="CHEBI:29105"/>
    </cofactor>
</comment>
<keyword evidence="4" id="KW-0862">Zinc</keyword>
<accession>A0A9D7PPG6</accession>
<protein>
    <submittedName>
        <fullName evidence="9">Zinc-binding dehydrogenase</fullName>
    </submittedName>
</protein>
<keyword evidence="6" id="KW-1133">Transmembrane helix</keyword>
<evidence type="ECO:0000256" key="2">
    <source>
        <dbReference type="ARBA" id="ARBA00008072"/>
    </source>
</evidence>
<evidence type="ECO:0000259" key="8">
    <source>
        <dbReference type="Pfam" id="PF08240"/>
    </source>
</evidence>
<name>A0A9D7PPG6_9PROT</name>
<dbReference type="Proteomes" id="UP000886689">
    <property type="component" value="Unassembled WGS sequence"/>
</dbReference>
<feature type="transmembrane region" description="Helical" evidence="6">
    <location>
        <begin position="142"/>
        <end position="162"/>
    </location>
</feature>
<dbReference type="EMBL" id="JADJUC010000002">
    <property type="protein sequence ID" value="MBK8523005.1"/>
    <property type="molecule type" value="Genomic_DNA"/>
</dbReference>
<dbReference type="GO" id="GO:0046872">
    <property type="term" value="F:metal ion binding"/>
    <property type="evidence" value="ECO:0007669"/>
    <property type="project" value="UniProtKB-KW"/>
</dbReference>
<dbReference type="GO" id="GO:0016491">
    <property type="term" value="F:oxidoreductase activity"/>
    <property type="evidence" value="ECO:0007669"/>
    <property type="project" value="UniProtKB-KW"/>
</dbReference>
<dbReference type="Gene3D" id="3.90.180.10">
    <property type="entry name" value="Medium-chain alcohol dehydrogenases, catalytic domain"/>
    <property type="match status" value="1"/>
</dbReference>
<dbReference type="Pfam" id="PF00107">
    <property type="entry name" value="ADH_zinc_N"/>
    <property type="match status" value="1"/>
</dbReference>
<evidence type="ECO:0000256" key="1">
    <source>
        <dbReference type="ARBA" id="ARBA00001947"/>
    </source>
</evidence>
<comment type="similarity">
    <text evidence="2">Belongs to the zinc-containing alcohol dehydrogenase family.</text>
</comment>
<proteinExistence type="inferred from homology"/>
<evidence type="ECO:0000256" key="5">
    <source>
        <dbReference type="ARBA" id="ARBA00023002"/>
    </source>
</evidence>
<evidence type="ECO:0000313" key="10">
    <source>
        <dbReference type="Proteomes" id="UP000886689"/>
    </source>
</evidence>
<keyword evidence="5" id="KW-0560">Oxidoreductase</keyword>
<evidence type="ECO:0000256" key="3">
    <source>
        <dbReference type="ARBA" id="ARBA00022723"/>
    </source>
</evidence>
<reference evidence="9" key="1">
    <citation type="submission" date="2020-10" db="EMBL/GenBank/DDBJ databases">
        <title>Connecting structure to function with the recovery of over 1000 high-quality activated sludge metagenome-assembled genomes encoding full-length rRNA genes using long-read sequencing.</title>
        <authorList>
            <person name="Singleton C.M."/>
            <person name="Petriglieri F."/>
            <person name="Kristensen J.M."/>
            <person name="Kirkegaard R.H."/>
            <person name="Michaelsen T.Y."/>
            <person name="Andersen M.H."/>
            <person name="Karst S.M."/>
            <person name="Dueholm M.S."/>
            <person name="Nielsen P.H."/>
            <person name="Albertsen M."/>
        </authorList>
    </citation>
    <scope>NUCLEOTIDE SEQUENCE</scope>
    <source>
        <strain evidence="9">Hirt_18-Q3-R61-65_BATAC.395</strain>
    </source>
</reference>
<keyword evidence="6" id="KW-0472">Membrane</keyword>
<sequence length="349" mass="37081">MPRTFRAAVLRQTGAPLRIEEGIEIPPLRTGQVLVRIHYAGVCHSQLMEARGKRGEDRFLPHLLGHEATATVLATGDGVRKIAVGDRVVLGWIRGDGIDAGGVVYRQGERTINAGAVATFASHAVVSENRCTRLPATMPLDLGVLLGCAVPTGAGMVLNTLAPVAGQSLAVVGLGGIGLSALLAACAIPGLSVAAIDTETGKRELALRIGARHVFDPAAANFTADWQAAFPEGVDHCVEAAGRTDTIELGFSLVHRGGGRCLFASHPANGETIRIDPYELICGKRLEGSWGGECRPDRDIPRFAELHASGRLPLAVLIDRSYRLEEINEALDDLEARRIVRALIEVDPQ</sequence>
<evidence type="ECO:0000256" key="6">
    <source>
        <dbReference type="SAM" id="Phobius"/>
    </source>
</evidence>
<dbReference type="PANTHER" id="PTHR43350:SF21">
    <property type="entry name" value="S-NITROSOMYCOTHIOL REDUCTASE MSCR"/>
    <property type="match status" value="1"/>
</dbReference>
<dbReference type="InterPro" id="IPR013154">
    <property type="entry name" value="ADH-like_N"/>
</dbReference>
<evidence type="ECO:0000313" key="9">
    <source>
        <dbReference type="EMBL" id="MBK8523005.1"/>
    </source>
</evidence>
<comment type="caution">
    <text evidence="9">The sequence shown here is derived from an EMBL/GenBank/DDBJ whole genome shotgun (WGS) entry which is preliminary data.</text>
</comment>
<dbReference type="SUPFAM" id="SSF50129">
    <property type="entry name" value="GroES-like"/>
    <property type="match status" value="1"/>
</dbReference>
<dbReference type="SUPFAM" id="SSF51735">
    <property type="entry name" value="NAD(P)-binding Rossmann-fold domains"/>
    <property type="match status" value="1"/>
</dbReference>
<dbReference type="Pfam" id="PF08240">
    <property type="entry name" value="ADH_N"/>
    <property type="match status" value="1"/>
</dbReference>
<dbReference type="InterPro" id="IPR011032">
    <property type="entry name" value="GroES-like_sf"/>
</dbReference>
<keyword evidence="3" id="KW-0479">Metal-binding</keyword>
<dbReference type="AlphaFoldDB" id="A0A9D7PPG6"/>
<evidence type="ECO:0000256" key="4">
    <source>
        <dbReference type="ARBA" id="ARBA00022833"/>
    </source>
</evidence>
<feature type="transmembrane region" description="Helical" evidence="6">
    <location>
        <begin position="168"/>
        <end position="196"/>
    </location>
</feature>
<dbReference type="Gene3D" id="3.40.50.720">
    <property type="entry name" value="NAD(P)-binding Rossmann-like Domain"/>
    <property type="match status" value="1"/>
</dbReference>